<feature type="domain" description="PLD phosphodiesterase" evidence="14">
    <location>
        <begin position="213"/>
        <end position="240"/>
    </location>
</feature>
<dbReference type="InterPro" id="IPR027379">
    <property type="entry name" value="CLS_N"/>
</dbReference>
<keyword evidence="9 13" id="KW-0472">Membrane</keyword>
<dbReference type="InterPro" id="IPR001736">
    <property type="entry name" value="PLipase_D/transphosphatidylase"/>
</dbReference>
<dbReference type="PANTHER" id="PTHR21248:SF22">
    <property type="entry name" value="PHOSPHOLIPASE D"/>
    <property type="match status" value="1"/>
</dbReference>
<comment type="caution">
    <text evidence="15">The sequence shown here is derived from an EMBL/GenBank/DDBJ whole genome shotgun (WGS) entry which is preliminary data.</text>
</comment>
<keyword evidence="3" id="KW-0444">Lipid biosynthesis</keyword>
<dbReference type="AlphaFoldDB" id="A0A5M8NUJ6"/>
<keyword evidence="7 13" id="KW-1133">Transmembrane helix</keyword>
<dbReference type="InterPro" id="IPR025202">
    <property type="entry name" value="PLD-like_dom"/>
</dbReference>
<evidence type="ECO:0000256" key="4">
    <source>
        <dbReference type="ARBA" id="ARBA00022679"/>
    </source>
</evidence>
<keyword evidence="2" id="KW-1003">Cell membrane</keyword>
<feature type="transmembrane region" description="Helical" evidence="13">
    <location>
        <begin position="37"/>
        <end position="57"/>
    </location>
</feature>
<dbReference type="GO" id="GO:0005886">
    <property type="term" value="C:plasma membrane"/>
    <property type="evidence" value="ECO:0007669"/>
    <property type="project" value="UniProtKB-SubCell"/>
</dbReference>
<dbReference type="GO" id="GO:0008808">
    <property type="term" value="F:cardiolipin synthase activity"/>
    <property type="evidence" value="ECO:0007669"/>
    <property type="project" value="UniProtKB-UniRule"/>
</dbReference>
<proteinExistence type="predicted"/>
<dbReference type="CDD" id="cd09110">
    <property type="entry name" value="PLDc_CLS_1"/>
    <property type="match status" value="1"/>
</dbReference>
<feature type="transmembrane region" description="Helical" evidence="13">
    <location>
        <begin position="12"/>
        <end position="31"/>
    </location>
</feature>
<protein>
    <recommendedName>
        <fullName evidence="12">Cardiolipin synthase</fullName>
        <ecNumber evidence="12">2.7.8.-</ecNumber>
    </recommendedName>
</protein>
<dbReference type="SUPFAM" id="SSF56024">
    <property type="entry name" value="Phospholipase D/nuclease"/>
    <property type="match status" value="2"/>
</dbReference>
<evidence type="ECO:0000256" key="9">
    <source>
        <dbReference type="ARBA" id="ARBA00023136"/>
    </source>
</evidence>
<keyword evidence="5 13" id="KW-0812">Transmembrane</keyword>
<dbReference type="GO" id="GO:0032049">
    <property type="term" value="P:cardiolipin biosynthetic process"/>
    <property type="evidence" value="ECO:0007669"/>
    <property type="project" value="UniProtKB-UniRule"/>
</dbReference>
<dbReference type="Pfam" id="PF13091">
    <property type="entry name" value="PLDc_2"/>
    <property type="match status" value="2"/>
</dbReference>
<keyword evidence="4 15" id="KW-0808">Transferase</keyword>
<evidence type="ECO:0000256" key="1">
    <source>
        <dbReference type="ARBA" id="ARBA00004651"/>
    </source>
</evidence>
<organism evidence="15 16">
    <name type="scientific">Candidatus Ordinivivax streblomastigis</name>
    <dbReference type="NCBI Taxonomy" id="2540710"/>
    <lineage>
        <taxon>Bacteria</taxon>
        <taxon>Pseudomonadati</taxon>
        <taxon>Bacteroidota</taxon>
        <taxon>Bacteroidia</taxon>
        <taxon>Bacteroidales</taxon>
        <taxon>Candidatus Ordinivivax</taxon>
    </lineage>
</organism>
<dbReference type="PANTHER" id="PTHR21248">
    <property type="entry name" value="CARDIOLIPIN SYNTHASE"/>
    <property type="match status" value="1"/>
</dbReference>
<evidence type="ECO:0000256" key="11">
    <source>
        <dbReference type="ARBA" id="ARBA00023264"/>
    </source>
</evidence>
<dbReference type="EC" id="2.7.8.-" evidence="12"/>
<dbReference type="Gene3D" id="3.30.870.10">
    <property type="entry name" value="Endonuclease Chain A"/>
    <property type="match status" value="2"/>
</dbReference>
<evidence type="ECO:0000259" key="14">
    <source>
        <dbReference type="PROSITE" id="PS50035"/>
    </source>
</evidence>
<keyword evidence="6" id="KW-0677">Repeat</keyword>
<keyword evidence="8" id="KW-0443">Lipid metabolism</keyword>
<evidence type="ECO:0000256" key="3">
    <source>
        <dbReference type="ARBA" id="ARBA00022516"/>
    </source>
</evidence>
<dbReference type="SMART" id="SM00155">
    <property type="entry name" value="PLDc"/>
    <property type="match status" value="2"/>
</dbReference>
<dbReference type="Proteomes" id="UP000324575">
    <property type="component" value="Unassembled WGS sequence"/>
</dbReference>
<reference evidence="15 16" key="1">
    <citation type="submission" date="2019-03" db="EMBL/GenBank/DDBJ databases">
        <title>Single cell metagenomics reveals metabolic interactions within the superorganism composed of flagellate Streblomastix strix and complex community of Bacteroidetes bacteria on its surface.</title>
        <authorList>
            <person name="Treitli S.C."/>
            <person name="Kolisko M."/>
            <person name="Husnik F."/>
            <person name="Keeling P."/>
            <person name="Hampl V."/>
        </authorList>
    </citation>
    <scope>NUCLEOTIDE SEQUENCE [LARGE SCALE GENOMIC DNA]</scope>
    <source>
        <strain evidence="15">St1</strain>
    </source>
</reference>
<dbReference type="InterPro" id="IPR022924">
    <property type="entry name" value="Cardiolipin_synthase"/>
</dbReference>
<dbReference type="Pfam" id="PF13396">
    <property type="entry name" value="PLDc_N"/>
    <property type="match status" value="1"/>
</dbReference>
<accession>A0A5M8NUJ6</accession>
<dbReference type="CDD" id="cd09112">
    <property type="entry name" value="PLDc_CLS_2"/>
    <property type="match status" value="1"/>
</dbReference>
<dbReference type="EMBL" id="SNRX01000084">
    <property type="protein sequence ID" value="KAA6300420.1"/>
    <property type="molecule type" value="Genomic_DNA"/>
</dbReference>
<evidence type="ECO:0000256" key="2">
    <source>
        <dbReference type="ARBA" id="ARBA00022475"/>
    </source>
</evidence>
<evidence type="ECO:0000256" key="6">
    <source>
        <dbReference type="ARBA" id="ARBA00022737"/>
    </source>
</evidence>
<evidence type="ECO:0000313" key="15">
    <source>
        <dbReference type="EMBL" id="KAA6300420.1"/>
    </source>
</evidence>
<dbReference type="NCBIfam" id="TIGR04265">
    <property type="entry name" value="bac_cardiolipin"/>
    <property type="match status" value="1"/>
</dbReference>
<keyword evidence="10" id="KW-0594">Phospholipid biosynthesis</keyword>
<gene>
    <name evidence="15" type="ORF">EZS26_003431</name>
</gene>
<evidence type="ECO:0000256" key="13">
    <source>
        <dbReference type="SAM" id="Phobius"/>
    </source>
</evidence>
<comment type="subcellular location">
    <subcellularLocation>
        <location evidence="1">Cell membrane</location>
        <topology evidence="1">Multi-pass membrane protein</topology>
    </subcellularLocation>
</comment>
<evidence type="ECO:0000313" key="16">
    <source>
        <dbReference type="Proteomes" id="UP000324575"/>
    </source>
</evidence>
<sequence>MHHLATIQTVLYFFYLTLIVGSALVVLTRNHTPVKTLAWLTVLIFVPGFGLFFYYIFGQDTRKQRLVTKKYYDKIKNLNFNDLVNEPEVEVRPECLNLVRLLQNNNQSPILQGSQVEIITSGKRMFEALVEDMEKAKHHIHIEFFIFNNDETGQLIKTVLMKKALQGLKVRFIYDNVANWKVPRKFYDEMQEAGVEVACLMETRFPLIQSSKINYRNHRKIVVMDGNISYTGGMNVANNYSINTQWEDRHVRIEGRGSHGLQVAFLLDWFSAGKNWTDFKKYFPPTPVYTRNLMQIVTSGPYSEYSNLLQAAILIVLGAKKYLYLQTPYFLPTDSLFEALQIACLSGVDVRLMVSKKSDSSYIDPASRSYYEDLLKAGMRIYEIQDKFIHAKTMVADDYISVIGSCNLDFRSLETNFEINCYMYDSDLAEQNKNIFFNNLTHCKEVHYQQWIKRSKWKRLLESIMRLFAPLM</sequence>
<evidence type="ECO:0000256" key="10">
    <source>
        <dbReference type="ARBA" id="ARBA00023209"/>
    </source>
</evidence>
<evidence type="ECO:0000256" key="12">
    <source>
        <dbReference type="NCBIfam" id="TIGR04265"/>
    </source>
</evidence>
<evidence type="ECO:0000256" key="7">
    <source>
        <dbReference type="ARBA" id="ARBA00022989"/>
    </source>
</evidence>
<evidence type="ECO:0000256" key="5">
    <source>
        <dbReference type="ARBA" id="ARBA00022692"/>
    </source>
</evidence>
<feature type="domain" description="PLD phosphodiesterase" evidence="14">
    <location>
        <begin position="385"/>
        <end position="412"/>
    </location>
</feature>
<dbReference type="PROSITE" id="PS50035">
    <property type="entry name" value="PLD"/>
    <property type="match status" value="2"/>
</dbReference>
<evidence type="ECO:0000256" key="8">
    <source>
        <dbReference type="ARBA" id="ARBA00023098"/>
    </source>
</evidence>
<name>A0A5M8NUJ6_9BACT</name>
<keyword evidence="11" id="KW-1208">Phospholipid metabolism</keyword>